<evidence type="ECO:0000256" key="1">
    <source>
        <dbReference type="SAM" id="MobiDB-lite"/>
    </source>
</evidence>
<feature type="region of interest" description="Disordered" evidence="1">
    <location>
        <begin position="214"/>
        <end position="234"/>
    </location>
</feature>
<evidence type="ECO:0000313" key="2">
    <source>
        <dbReference type="EMBL" id="OSD03718.1"/>
    </source>
</evidence>
<evidence type="ECO:0000313" key="3">
    <source>
        <dbReference type="Proteomes" id="UP000193067"/>
    </source>
</evidence>
<gene>
    <name evidence="2" type="ORF">PYCCODRAFT_1476670</name>
</gene>
<reference evidence="2 3" key="1">
    <citation type="journal article" date="2015" name="Biotechnol. Biofuels">
        <title>Enhanced degradation of softwood versus hardwood by the white-rot fungus Pycnoporus coccineus.</title>
        <authorList>
            <person name="Couturier M."/>
            <person name="Navarro D."/>
            <person name="Chevret D."/>
            <person name="Henrissat B."/>
            <person name="Piumi F."/>
            <person name="Ruiz-Duenas F.J."/>
            <person name="Martinez A.T."/>
            <person name="Grigoriev I.V."/>
            <person name="Riley R."/>
            <person name="Lipzen A."/>
            <person name="Berrin J.G."/>
            <person name="Master E.R."/>
            <person name="Rosso M.N."/>
        </authorList>
    </citation>
    <scope>NUCLEOTIDE SEQUENCE [LARGE SCALE GENOMIC DNA]</scope>
    <source>
        <strain evidence="2 3">BRFM310</strain>
    </source>
</reference>
<feature type="compositionally biased region" description="Low complexity" evidence="1">
    <location>
        <begin position="178"/>
        <end position="189"/>
    </location>
</feature>
<sequence>MPTSSNAPFLEKAAYIDAVRILQDTEPLPPVEPQLPALGPPTPPRTTASTTASIDLDSIGEEEARKIVSEEHRALGYRPPDGSLAAQAQAAAARHPAGSLIPPTEKALAEAAEADAVRVAGELGGQPSYKMQHVSVPGNGRLQSAAETLGIDLRGVGKNEANLVMSEEHSELGYRPPAGSLAAEAQSAAVHHPQGEPGVEHPDPITLVEAAREDAQRVAAEREPDTITRKAQKL</sequence>
<dbReference type="AlphaFoldDB" id="A0A1Y2IRI7"/>
<feature type="region of interest" description="Disordered" evidence="1">
    <location>
        <begin position="25"/>
        <end position="60"/>
    </location>
</feature>
<feature type="compositionally biased region" description="Pro residues" evidence="1">
    <location>
        <begin position="27"/>
        <end position="44"/>
    </location>
</feature>
<dbReference type="EMBL" id="KZ084099">
    <property type="protein sequence ID" value="OSD03718.1"/>
    <property type="molecule type" value="Genomic_DNA"/>
</dbReference>
<keyword evidence="3" id="KW-1185">Reference proteome</keyword>
<feature type="compositionally biased region" description="Basic and acidic residues" evidence="1">
    <location>
        <begin position="214"/>
        <end position="228"/>
    </location>
</feature>
<protein>
    <recommendedName>
        <fullName evidence="4">SMP domain-containing protein</fullName>
    </recommendedName>
</protein>
<dbReference type="OrthoDB" id="2799468at2759"/>
<organism evidence="2 3">
    <name type="scientific">Trametes coccinea (strain BRFM310)</name>
    <name type="common">Pycnoporus coccineus</name>
    <dbReference type="NCBI Taxonomy" id="1353009"/>
    <lineage>
        <taxon>Eukaryota</taxon>
        <taxon>Fungi</taxon>
        <taxon>Dikarya</taxon>
        <taxon>Basidiomycota</taxon>
        <taxon>Agaricomycotina</taxon>
        <taxon>Agaricomycetes</taxon>
        <taxon>Polyporales</taxon>
        <taxon>Polyporaceae</taxon>
        <taxon>Trametes</taxon>
    </lineage>
</organism>
<accession>A0A1Y2IRI7</accession>
<proteinExistence type="predicted"/>
<feature type="region of interest" description="Disordered" evidence="1">
    <location>
        <begin position="175"/>
        <end position="202"/>
    </location>
</feature>
<name>A0A1Y2IRI7_TRAC3</name>
<dbReference type="Proteomes" id="UP000193067">
    <property type="component" value="Unassembled WGS sequence"/>
</dbReference>
<evidence type="ECO:0008006" key="4">
    <source>
        <dbReference type="Google" id="ProtNLM"/>
    </source>
</evidence>
<dbReference type="STRING" id="1353009.A0A1Y2IRI7"/>